<evidence type="ECO:0000256" key="1">
    <source>
        <dbReference type="ARBA" id="ARBA00000085"/>
    </source>
</evidence>
<dbReference type="InterPro" id="IPR056374">
    <property type="entry name" value="DesK/YvfT_N"/>
</dbReference>
<dbReference type="EMBL" id="CP001791">
    <property type="protein sequence ID" value="ADI00767.1"/>
    <property type="molecule type" value="Genomic_DNA"/>
</dbReference>
<keyword evidence="9" id="KW-0472">Membrane</keyword>
<dbReference type="PROSITE" id="PS50109">
    <property type="entry name" value="HIS_KIN"/>
    <property type="match status" value="1"/>
</dbReference>
<dbReference type="Gene3D" id="3.30.565.10">
    <property type="entry name" value="Histidine kinase-like ATPase, C-terminal domain"/>
    <property type="match status" value="1"/>
</dbReference>
<dbReference type="SMART" id="SM00387">
    <property type="entry name" value="HATPase_c"/>
    <property type="match status" value="1"/>
</dbReference>
<dbReference type="InterPro" id="IPR036890">
    <property type="entry name" value="HATPase_C_sf"/>
</dbReference>
<feature type="transmembrane region" description="Helical" evidence="9">
    <location>
        <begin position="14"/>
        <end position="31"/>
    </location>
</feature>
<keyword evidence="6" id="KW-0067">ATP-binding</keyword>
<evidence type="ECO:0000256" key="6">
    <source>
        <dbReference type="ARBA" id="ARBA00022840"/>
    </source>
</evidence>
<feature type="transmembrane region" description="Helical" evidence="9">
    <location>
        <begin position="36"/>
        <end position="56"/>
    </location>
</feature>
<comment type="catalytic activity">
    <reaction evidence="1">
        <text>ATP + protein L-histidine = ADP + protein N-phospho-L-histidine.</text>
        <dbReference type="EC" id="2.7.13.3"/>
    </reaction>
</comment>
<dbReference type="PANTHER" id="PTHR24421:SF63">
    <property type="entry name" value="SENSOR HISTIDINE KINASE DESK"/>
    <property type="match status" value="1"/>
</dbReference>
<dbReference type="Gene3D" id="1.20.5.1930">
    <property type="match status" value="1"/>
</dbReference>
<dbReference type="RefSeq" id="WP_013174171.1">
    <property type="nucleotide sequence ID" value="NC_014219.1"/>
</dbReference>
<evidence type="ECO:0000313" key="11">
    <source>
        <dbReference type="EMBL" id="ADI00767.1"/>
    </source>
</evidence>
<evidence type="ECO:0000313" key="12">
    <source>
        <dbReference type="Proteomes" id="UP000000271"/>
    </source>
</evidence>
<protein>
    <recommendedName>
        <fullName evidence="2">histidine kinase</fullName>
        <ecNumber evidence="2">2.7.13.3</ecNumber>
    </recommendedName>
</protein>
<dbReference type="CDD" id="cd16917">
    <property type="entry name" value="HATPase_UhpB-NarQ-NarX-like"/>
    <property type="match status" value="1"/>
</dbReference>
<dbReference type="GO" id="GO:0016020">
    <property type="term" value="C:membrane"/>
    <property type="evidence" value="ECO:0007669"/>
    <property type="project" value="InterPro"/>
</dbReference>
<evidence type="ECO:0000256" key="8">
    <source>
        <dbReference type="SAM" id="Coils"/>
    </source>
</evidence>
<dbReference type="InterPro" id="IPR005467">
    <property type="entry name" value="His_kinase_dom"/>
</dbReference>
<organism evidence="11 12">
    <name type="scientific">Bacillus selenitireducens (strain ATCC 700615 / DSM 15326 / MLS10)</name>
    <dbReference type="NCBI Taxonomy" id="439292"/>
    <lineage>
        <taxon>Bacteria</taxon>
        <taxon>Bacillati</taxon>
        <taxon>Bacillota</taxon>
        <taxon>Bacilli</taxon>
        <taxon>Bacillales</taxon>
        <taxon>Bacillaceae</taxon>
        <taxon>Salisediminibacterium</taxon>
    </lineage>
</organism>
<dbReference type="PANTHER" id="PTHR24421">
    <property type="entry name" value="NITRATE/NITRITE SENSOR PROTEIN NARX-RELATED"/>
    <property type="match status" value="1"/>
</dbReference>
<reference evidence="11" key="1">
    <citation type="submission" date="2009-10" db="EMBL/GenBank/DDBJ databases">
        <title>Complete sequence of Bacillus selenitireducens MLS10.</title>
        <authorList>
            <consortium name="US DOE Joint Genome Institute"/>
            <person name="Lucas S."/>
            <person name="Copeland A."/>
            <person name="Lapidus A."/>
            <person name="Glavina del Rio T."/>
            <person name="Dalin E."/>
            <person name="Tice H."/>
            <person name="Bruce D."/>
            <person name="Goodwin L."/>
            <person name="Pitluck S."/>
            <person name="Sims D."/>
            <person name="Brettin T."/>
            <person name="Detter J.C."/>
            <person name="Han C."/>
            <person name="Larimer F."/>
            <person name="Land M."/>
            <person name="Hauser L."/>
            <person name="Kyrpides N."/>
            <person name="Ovchinnikova G."/>
            <person name="Stolz J."/>
        </authorList>
    </citation>
    <scope>NUCLEOTIDE SEQUENCE [LARGE SCALE GENOMIC DNA]</scope>
    <source>
        <strain evidence="11">MLS10</strain>
    </source>
</reference>
<dbReference type="AlphaFoldDB" id="D6Y1I0"/>
<keyword evidence="3" id="KW-0808">Transferase</keyword>
<keyword evidence="9" id="KW-0812">Transmembrane</keyword>
<keyword evidence="5 11" id="KW-0418">Kinase</keyword>
<dbReference type="Pfam" id="PF02518">
    <property type="entry name" value="HATPase_c"/>
    <property type="match status" value="1"/>
</dbReference>
<evidence type="ECO:0000256" key="5">
    <source>
        <dbReference type="ARBA" id="ARBA00022777"/>
    </source>
</evidence>
<dbReference type="InterPro" id="IPR003594">
    <property type="entry name" value="HATPase_dom"/>
</dbReference>
<dbReference type="InterPro" id="IPR011712">
    <property type="entry name" value="Sig_transdc_His_kin_sub3_dim/P"/>
</dbReference>
<evidence type="ECO:0000256" key="2">
    <source>
        <dbReference type="ARBA" id="ARBA00012438"/>
    </source>
</evidence>
<dbReference type="Pfam" id="PF07730">
    <property type="entry name" value="HisKA_3"/>
    <property type="match status" value="1"/>
</dbReference>
<evidence type="ECO:0000256" key="9">
    <source>
        <dbReference type="SAM" id="Phobius"/>
    </source>
</evidence>
<dbReference type="EC" id="2.7.13.3" evidence="2"/>
<feature type="domain" description="Histidine kinase" evidence="10">
    <location>
        <begin position="185"/>
        <end position="367"/>
    </location>
</feature>
<evidence type="ECO:0000256" key="7">
    <source>
        <dbReference type="ARBA" id="ARBA00023012"/>
    </source>
</evidence>
<keyword evidence="9" id="KW-1133">Transmembrane helix</keyword>
<feature type="coiled-coil region" evidence="8">
    <location>
        <begin position="212"/>
        <end position="250"/>
    </location>
</feature>
<keyword evidence="12" id="KW-1185">Reference proteome</keyword>
<dbReference type="KEGG" id="bse:Bsel_3285"/>
<feature type="transmembrane region" description="Helical" evidence="9">
    <location>
        <begin position="62"/>
        <end position="91"/>
    </location>
</feature>
<dbReference type="OrthoDB" id="9797605at2"/>
<feature type="transmembrane region" description="Helical" evidence="9">
    <location>
        <begin position="129"/>
        <end position="148"/>
    </location>
</feature>
<dbReference type="eggNOG" id="COG4585">
    <property type="taxonomic scope" value="Bacteria"/>
</dbReference>
<keyword evidence="4" id="KW-0547">Nucleotide-binding</keyword>
<keyword evidence="8" id="KW-0175">Coiled coil</keyword>
<evidence type="ECO:0000259" key="10">
    <source>
        <dbReference type="PROSITE" id="PS50109"/>
    </source>
</evidence>
<gene>
    <name evidence="11" type="ordered locus">Bsel_3285</name>
</gene>
<dbReference type="STRING" id="439292.Bsel_3285"/>
<dbReference type="GO" id="GO:0005524">
    <property type="term" value="F:ATP binding"/>
    <property type="evidence" value="ECO:0007669"/>
    <property type="project" value="UniProtKB-KW"/>
</dbReference>
<dbReference type="GO" id="GO:0000155">
    <property type="term" value="F:phosphorelay sensor kinase activity"/>
    <property type="evidence" value="ECO:0007669"/>
    <property type="project" value="InterPro"/>
</dbReference>
<name>D6Y1I0_BACIE</name>
<dbReference type="GO" id="GO:0046983">
    <property type="term" value="F:protein dimerization activity"/>
    <property type="evidence" value="ECO:0007669"/>
    <property type="project" value="InterPro"/>
</dbReference>
<evidence type="ECO:0000256" key="3">
    <source>
        <dbReference type="ARBA" id="ARBA00022679"/>
    </source>
</evidence>
<dbReference type="SUPFAM" id="SSF55874">
    <property type="entry name" value="ATPase domain of HSP90 chaperone/DNA topoisomerase II/histidine kinase"/>
    <property type="match status" value="1"/>
</dbReference>
<dbReference type="InterPro" id="IPR050482">
    <property type="entry name" value="Sensor_HK_TwoCompSys"/>
</dbReference>
<dbReference type="Pfam" id="PF23540">
    <property type="entry name" value="DesK_N"/>
    <property type="match status" value="1"/>
</dbReference>
<evidence type="ECO:0000256" key="4">
    <source>
        <dbReference type="ARBA" id="ARBA00022741"/>
    </source>
</evidence>
<dbReference type="HOGENOM" id="CLU_000445_20_8_9"/>
<dbReference type="Proteomes" id="UP000000271">
    <property type="component" value="Chromosome"/>
</dbReference>
<keyword evidence="7" id="KW-0902">Two-component regulatory system</keyword>
<accession>D6Y1I0</accession>
<proteinExistence type="predicted"/>
<sequence>MGKFQQRFRQTTGLSPYIWMFLSILPFYFIFQTPAVLEGVSGVLLVLGFFLSYVLSFSSKGWMIYVGLGIQLGISTIMGILFGYVYFYLLIAYFVGQLAKKPAFITFYSILIPLKVITSYYAFITFEILQIQLPFLLLSTIAVILLPVNTYSKLKEEKLEDELAFANQKIADLIKLEERERISRDLHDTLGQKLSMIGIKSDLAGKLIMKDHHKAEAEIKEVQQTARTALKELRELVADMRRSKLKEEMERVTQLLDAAGIGLTVSGERELPENLARIDHVVSMCVKEAVTNIVKHSQASECRISIATHDEKLIIRIEDDGKGMPMEKFRYGGGISGIKERLQFINGTLEIVSEQGTALTMTIPIVQLNQEGGNGHDETAYR</sequence>
<feature type="transmembrane region" description="Helical" evidence="9">
    <location>
        <begin position="103"/>
        <end position="123"/>
    </location>
</feature>